<dbReference type="AlphaFoldDB" id="A0A024CGV7"/>
<organism evidence="1">
    <name type="scientific">uncultured Synechococcus sp</name>
    <dbReference type="NCBI Taxonomy" id="154535"/>
    <lineage>
        <taxon>Bacteria</taxon>
        <taxon>Bacillati</taxon>
        <taxon>Cyanobacteriota</taxon>
        <taxon>Cyanophyceae</taxon>
        <taxon>Synechococcales</taxon>
        <taxon>Synechococcaceae</taxon>
        <taxon>Synechococcus</taxon>
        <taxon>environmental samples</taxon>
    </lineage>
</organism>
<reference evidence="1" key="1">
    <citation type="journal article" date="2014" name="FEMS Microbiol. Ecol.">
        <title>Development of a targeted metagenomic approach to study a genomic region involved in light harvesting in marine Synechococcus.</title>
        <authorList>
            <person name="Humily F."/>
            <person name="Farrant G.K."/>
            <person name="Marie D."/>
            <person name="Perennou M."/>
            <person name="Mazard S."/>
            <person name="Labadie K."/>
            <person name="Aury J.-M."/>
            <person name="Wincker P."/>
            <person name="Nicolas Segui A."/>
            <person name="Scanlan D.J."/>
            <person name="Garczarek L."/>
        </authorList>
    </citation>
    <scope>NUCLEOTIDE SEQUENCE</scope>
</reference>
<gene>
    <name evidence="1" type="primary">cpeR</name>
</gene>
<accession>A0A024CGV7</accession>
<protein>
    <submittedName>
        <fullName evidence="1">Phycoerythrin operon regulator</fullName>
    </submittedName>
</protein>
<sequence>MLDYGKQIKAWIRSQHLICDGTDFVFETVDQTQLEKFELCIESMGSKVRAVKAVGNWPMGPKRSFKVLRAIASVPRPGGEEFVTYWAKKGNPQTRYSEINS</sequence>
<evidence type="ECO:0000313" key="1">
    <source>
        <dbReference type="EMBL" id="AHZ34045.1"/>
    </source>
</evidence>
<dbReference type="EMBL" id="KF846552">
    <property type="protein sequence ID" value="AHZ34045.1"/>
    <property type="molecule type" value="Genomic_DNA"/>
</dbReference>
<proteinExistence type="predicted"/>
<name>A0A024CGV7_9SYNE</name>